<reference evidence="3" key="1">
    <citation type="submission" date="2016-11" db="EMBL/GenBank/DDBJ databases">
        <authorList>
            <person name="Varghese N."/>
            <person name="Submissions S."/>
        </authorList>
    </citation>
    <scope>NUCLEOTIDE SEQUENCE [LARGE SCALE GENOMIC DNA]</scope>
    <source>
        <strain evidence="3">DSM 22638</strain>
    </source>
</reference>
<organism evidence="2 3">
    <name type="scientific">Flagellimonas flava</name>
    <dbReference type="NCBI Taxonomy" id="570519"/>
    <lineage>
        <taxon>Bacteria</taxon>
        <taxon>Pseudomonadati</taxon>
        <taxon>Bacteroidota</taxon>
        <taxon>Flavobacteriia</taxon>
        <taxon>Flavobacteriales</taxon>
        <taxon>Flavobacteriaceae</taxon>
        <taxon>Flagellimonas</taxon>
    </lineage>
</organism>
<proteinExistence type="predicted"/>
<evidence type="ECO:0000259" key="1">
    <source>
        <dbReference type="Pfam" id="PF12680"/>
    </source>
</evidence>
<evidence type="ECO:0000313" key="3">
    <source>
        <dbReference type="Proteomes" id="UP000184532"/>
    </source>
</evidence>
<dbReference type="OrthoDB" id="9797498at2"/>
<gene>
    <name evidence="2" type="ORF">SAMN04488116_0402</name>
</gene>
<evidence type="ECO:0000313" key="2">
    <source>
        <dbReference type="EMBL" id="SHG22748.1"/>
    </source>
</evidence>
<sequence>MIHKLPHILLFLGFYATSQVSTEVYLFDLKVEDGNPVLTNPKNISNNEGYDNQPSFLNDNTLLFSSTRADQTDILRFNIEGGSTISWISNTPTGSEYSPLKVPGKNAVSAIRLDLDGLQLLYAYDLKNGESTPILPNLKVGYHVWYNPDIIVSSVLVANRLDLVVSNLIDGSNRTYQKKVGRSLHKIPGTELISYISKENETWEIKSLNPITGATGKIADVPENSEDYCWLNGHTLLTGVGKSIMKLDTKSDQGWETVMRFDLDEINNISRMAVNSSGTRLAFAAEESPVKLIDRQVSTFNAGDLYGFVSCYAEDVLVQRFPDDTMYRGREKMTESYQRFYDNTETAKVEVVKRIRIGNTVIDEEITDVDGRKGHQVAIYEVKNGLIATMRFIFPDRETNDTEAVVQEQLDAYNNRDIDAFMDTYSDDIKLLNFPNQVFQDSKVEMKEGYGSFFESTPDLHCEIKNRMVIGNKVIDHESVTINGSQITAAAIYEVEDGKISKVTFIR</sequence>
<dbReference type="RefSeq" id="WP_073176228.1">
    <property type="nucleotide sequence ID" value="NZ_FQWL01000001.1"/>
</dbReference>
<name>A0A1M5I358_9FLAO</name>
<dbReference type="AlphaFoldDB" id="A0A1M5I358"/>
<dbReference type="Proteomes" id="UP000184532">
    <property type="component" value="Unassembled WGS sequence"/>
</dbReference>
<protein>
    <recommendedName>
        <fullName evidence="1">SnoaL-like domain-containing protein</fullName>
    </recommendedName>
</protein>
<dbReference type="EMBL" id="FQWL01000001">
    <property type="protein sequence ID" value="SHG22748.1"/>
    <property type="molecule type" value="Genomic_DNA"/>
</dbReference>
<feature type="domain" description="SnoaL-like" evidence="1">
    <location>
        <begin position="406"/>
        <end position="502"/>
    </location>
</feature>
<dbReference type="Pfam" id="PF12680">
    <property type="entry name" value="SnoaL_2"/>
    <property type="match status" value="2"/>
</dbReference>
<keyword evidence="3" id="KW-1185">Reference proteome</keyword>
<feature type="domain" description="SnoaL-like" evidence="1">
    <location>
        <begin position="295"/>
        <end position="388"/>
    </location>
</feature>
<accession>A0A1M5I358</accession>
<dbReference type="InterPro" id="IPR032710">
    <property type="entry name" value="NTF2-like_dom_sf"/>
</dbReference>
<dbReference type="STRING" id="570519.SAMN04488116_0402"/>
<dbReference type="Gene3D" id="3.10.450.50">
    <property type="match status" value="2"/>
</dbReference>
<dbReference type="SUPFAM" id="SSF54427">
    <property type="entry name" value="NTF2-like"/>
    <property type="match status" value="2"/>
</dbReference>
<dbReference type="InterPro" id="IPR037401">
    <property type="entry name" value="SnoaL-like"/>
</dbReference>
<dbReference type="SUPFAM" id="SSF69322">
    <property type="entry name" value="Tricorn protease domain 2"/>
    <property type="match status" value="1"/>
</dbReference>